<dbReference type="AlphaFoldDB" id="A0A9N9RJA5"/>
<reference evidence="5" key="2">
    <citation type="submission" date="2022-10" db="EMBL/GenBank/DDBJ databases">
        <authorList>
            <consortium name="ENA_rothamsted_submissions"/>
            <consortium name="culmorum"/>
            <person name="King R."/>
        </authorList>
    </citation>
    <scope>NUCLEOTIDE SEQUENCE</scope>
</reference>
<feature type="compositionally biased region" description="Acidic residues" evidence="4">
    <location>
        <begin position="264"/>
        <end position="276"/>
    </location>
</feature>
<evidence type="ECO:0000256" key="4">
    <source>
        <dbReference type="SAM" id="MobiDB-lite"/>
    </source>
</evidence>
<organism evidence="5 6">
    <name type="scientific">Chironomus riparius</name>
    <dbReference type="NCBI Taxonomy" id="315576"/>
    <lineage>
        <taxon>Eukaryota</taxon>
        <taxon>Metazoa</taxon>
        <taxon>Ecdysozoa</taxon>
        <taxon>Arthropoda</taxon>
        <taxon>Hexapoda</taxon>
        <taxon>Insecta</taxon>
        <taxon>Pterygota</taxon>
        <taxon>Neoptera</taxon>
        <taxon>Endopterygota</taxon>
        <taxon>Diptera</taxon>
        <taxon>Nematocera</taxon>
        <taxon>Chironomoidea</taxon>
        <taxon>Chironomidae</taxon>
        <taxon>Chironominae</taxon>
        <taxon>Chironomus</taxon>
    </lineage>
</organism>
<evidence type="ECO:0000256" key="3">
    <source>
        <dbReference type="SAM" id="Coils"/>
    </source>
</evidence>
<reference evidence="5" key="1">
    <citation type="submission" date="2022-01" db="EMBL/GenBank/DDBJ databases">
        <authorList>
            <person name="King R."/>
        </authorList>
    </citation>
    <scope>NUCLEOTIDE SEQUENCE</scope>
</reference>
<keyword evidence="6" id="KW-1185">Reference proteome</keyword>
<comment type="similarity">
    <text evidence="1">Belongs to the SH3BP5 family.</text>
</comment>
<evidence type="ECO:0000313" key="6">
    <source>
        <dbReference type="Proteomes" id="UP001153620"/>
    </source>
</evidence>
<dbReference type="Pfam" id="PF05276">
    <property type="entry name" value="SH3BP5"/>
    <property type="match status" value="1"/>
</dbReference>
<feature type="compositionally biased region" description="Low complexity" evidence="4">
    <location>
        <begin position="293"/>
        <end position="312"/>
    </location>
</feature>
<feature type="region of interest" description="Disordered" evidence="4">
    <location>
        <begin position="264"/>
        <end position="346"/>
    </location>
</feature>
<feature type="compositionally biased region" description="Basic and acidic residues" evidence="4">
    <location>
        <begin position="329"/>
        <end position="341"/>
    </location>
</feature>
<dbReference type="PANTHER" id="PTHR19423">
    <property type="entry name" value="SH3 DOMAIN-BINDING PROTEIN 5"/>
    <property type="match status" value="1"/>
</dbReference>
<proteinExistence type="inferred from homology"/>
<feature type="compositionally biased region" description="Basic and acidic residues" evidence="4">
    <location>
        <begin position="277"/>
        <end position="286"/>
    </location>
</feature>
<evidence type="ECO:0008006" key="7">
    <source>
        <dbReference type="Google" id="ProtNLM"/>
    </source>
</evidence>
<dbReference type="InterPro" id="IPR007940">
    <property type="entry name" value="SH3BP5"/>
</dbReference>
<dbReference type="GO" id="GO:0005737">
    <property type="term" value="C:cytoplasm"/>
    <property type="evidence" value="ECO:0007669"/>
    <property type="project" value="TreeGrafter"/>
</dbReference>
<sequence>MSVQAVDPRIALELEKLNNSCEKINNLEVNLDELKRNYQELQEASQEEIRMISCKIKSAIEIARPHYDARRQANELLKELKVEQVNYEKAKTNLAAAKEMVYLAEQSVTQNSQGMGGLDIALQEMISHATSRVNQYTDECNKVQNRMRIIELKHEMANIHVTKLQSQLKASIKVSRPYYETRANYNAKLRNLKLKIIEMETEVQKTKAAYNEALQNLEKISDEIHKLREDQKLNSYHDEDFPQVKPQSSNKTYLCYQNSLSDDYELVDDDDDDDEMEGKNIQKEDIWSEIPLNTGTMSASNSTSSSNYTQNSDCDEKVKNEEVATSSDNNKDTNKDDDKKSGGLSEWLSKSSFRRQSLEDVFAQSTLFGKFGRSGERRNSESEVESTSTSAKKEFFLFGRNEGLTDSQIDHFFLPDEHL</sequence>
<protein>
    <recommendedName>
        <fullName evidence="7">SH3 domain-binding protein 5-like protein</fullName>
    </recommendedName>
</protein>
<dbReference type="EMBL" id="OU895877">
    <property type="protein sequence ID" value="CAG9798130.1"/>
    <property type="molecule type" value="Genomic_DNA"/>
</dbReference>
<keyword evidence="2 3" id="KW-0175">Coiled coil</keyword>
<dbReference type="GO" id="GO:0035556">
    <property type="term" value="P:intracellular signal transduction"/>
    <property type="evidence" value="ECO:0007669"/>
    <property type="project" value="InterPro"/>
</dbReference>
<feature type="coiled-coil region" evidence="3">
    <location>
        <begin position="126"/>
        <end position="153"/>
    </location>
</feature>
<feature type="coiled-coil region" evidence="3">
    <location>
        <begin position="182"/>
        <end position="230"/>
    </location>
</feature>
<accession>A0A9N9RJA5</accession>
<dbReference type="Proteomes" id="UP001153620">
    <property type="component" value="Chromosome 1"/>
</dbReference>
<name>A0A9N9RJA5_9DIPT</name>
<dbReference type="GO" id="GO:0004860">
    <property type="term" value="F:protein kinase inhibitor activity"/>
    <property type="evidence" value="ECO:0007669"/>
    <property type="project" value="TreeGrafter"/>
</dbReference>
<feature type="coiled-coil region" evidence="3">
    <location>
        <begin position="17"/>
        <end position="100"/>
    </location>
</feature>
<evidence type="ECO:0000313" key="5">
    <source>
        <dbReference type="EMBL" id="CAG9798130.1"/>
    </source>
</evidence>
<dbReference type="PANTHER" id="PTHR19423:SF12">
    <property type="entry name" value="LD13933P1"/>
    <property type="match status" value="1"/>
</dbReference>
<dbReference type="OrthoDB" id="5829758at2759"/>
<evidence type="ECO:0000256" key="1">
    <source>
        <dbReference type="ARBA" id="ARBA00007796"/>
    </source>
</evidence>
<gene>
    <name evidence="5" type="ORF">CHIRRI_LOCUS1115</name>
</gene>
<evidence type="ECO:0000256" key="2">
    <source>
        <dbReference type="ARBA" id="ARBA00023054"/>
    </source>
</evidence>